<sequence>MASPVDISSLKLENSPSLQNLPPDLLHTILTRLDTAQSVAHLGATCKRLREAVASYGWRTFVKNRFKTLALLEPVGDSEWAALADKMTWQSRAWDRRAFVMVSLLPPSDQEQQQPFDVHDRSRGRGRSRGNGRGYGYGRGRGRGRGGWGPRGNGRRSNQTLPPHAIVDACLEHTGNMEKETLVWGLGEDVMVRWKHSQGSLLKGETWRSIEGAPLGYKSGPDDVTAISVLKDTASAGQSLLVGRASGELQLLSANQGDFGRTMASFVPTSSGQAGQVLEQNGIQHFATSADRDTAAVITKSNLFIYPLLDVVRASNSAGLLVESTEALDIGGMTGSSAFLSLRQVCFMGSGDLALCVNRSTNPVRYVTRTPSGTTLVNSAKMRPTGRCTETLIYGDDHLHNARGLMPVNMASVPGGSGSAILSSYDDGTVRLQDVRTPASFDAIYQDHFELVAPMGPLVAHGMERFIVGSARAAILKVFDFRWTNGYCYTEALRCSERPLEPRPKSLTSVPVPPFAARSQCSHVSGRPCVLHASVRTDFYRPNCNAYLPALEQTAGPVYSLAKPSDLSPAVYAGLTRGLIKMGLRDPVADLAESTYVQHMGSESRFGYSYEQHLSSIVETGDGIGLADISKSNRLPFLYKQKTDKLRSAPCKLYRLDESLM</sequence>
<dbReference type="SUPFAM" id="SSF81383">
    <property type="entry name" value="F-box domain"/>
    <property type="match status" value="1"/>
</dbReference>
<feature type="compositionally biased region" description="Gly residues" evidence="1">
    <location>
        <begin position="131"/>
        <end position="152"/>
    </location>
</feature>
<organism evidence="3 4">
    <name type="scientific">Ophiostoma piceae (strain UAMH 11346)</name>
    <name type="common">Sap stain fungus</name>
    <dbReference type="NCBI Taxonomy" id="1262450"/>
    <lineage>
        <taxon>Eukaryota</taxon>
        <taxon>Fungi</taxon>
        <taxon>Dikarya</taxon>
        <taxon>Ascomycota</taxon>
        <taxon>Pezizomycotina</taxon>
        <taxon>Sordariomycetes</taxon>
        <taxon>Sordariomycetidae</taxon>
        <taxon>Ophiostomatales</taxon>
        <taxon>Ophiostomataceae</taxon>
        <taxon>Ophiostoma</taxon>
    </lineage>
</organism>
<gene>
    <name evidence="3" type="ORF">F503_04310</name>
</gene>
<name>S3CQ74_OPHP1</name>
<evidence type="ECO:0000256" key="1">
    <source>
        <dbReference type="SAM" id="MobiDB-lite"/>
    </source>
</evidence>
<dbReference type="HOGENOM" id="CLU_015893_0_0_1"/>
<feature type="region of interest" description="Disordered" evidence="1">
    <location>
        <begin position="108"/>
        <end position="161"/>
    </location>
</feature>
<dbReference type="AlphaFoldDB" id="S3CQ74"/>
<evidence type="ECO:0000313" key="3">
    <source>
        <dbReference type="EMBL" id="EPE08723.1"/>
    </source>
</evidence>
<dbReference type="InterPro" id="IPR036047">
    <property type="entry name" value="F-box-like_dom_sf"/>
</dbReference>
<keyword evidence="4" id="KW-1185">Reference proteome</keyword>
<dbReference type="Pfam" id="PF12937">
    <property type="entry name" value="F-box-like"/>
    <property type="match status" value="1"/>
</dbReference>
<dbReference type="OrthoDB" id="1259151at2759"/>
<feature type="domain" description="F-box" evidence="2">
    <location>
        <begin position="15"/>
        <end position="69"/>
    </location>
</feature>
<dbReference type="STRING" id="1262450.S3CQ74"/>
<protein>
    <submittedName>
        <fullName evidence="3">F-box domain containing protein</fullName>
    </submittedName>
</protein>
<dbReference type="Proteomes" id="UP000016923">
    <property type="component" value="Unassembled WGS sequence"/>
</dbReference>
<accession>S3CQ74</accession>
<reference evidence="3 4" key="1">
    <citation type="journal article" date="2013" name="BMC Genomics">
        <title>The genome and transcriptome of the pine saprophyte Ophiostoma piceae, and a comparison with the bark beetle-associated pine pathogen Grosmannia clavigera.</title>
        <authorList>
            <person name="Haridas S."/>
            <person name="Wang Y."/>
            <person name="Lim L."/>
            <person name="Massoumi Alamouti S."/>
            <person name="Jackman S."/>
            <person name="Docking R."/>
            <person name="Robertson G."/>
            <person name="Birol I."/>
            <person name="Bohlmann J."/>
            <person name="Breuil C."/>
        </authorList>
    </citation>
    <scope>NUCLEOTIDE SEQUENCE [LARGE SCALE GENOMIC DNA]</scope>
    <source>
        <strain evidence="3 4">UAMH 11346</strain>
    </source>
</reference>
<evidence type="ECO:0000313" key="4">
    <source>
        <dbReference type="Proteomes" id="UP000016923"/>
    </source>
</evidence>
<proteinExistence type="predicted"/>
<dbReference type="eggNOG" id="ENOG502SUQR">
    <property type="taxonomic scope" value="Eukaryota"/>
</dbReference>
<dbReference type="InterPro" id="IPR001810">
    <property type="entry name" value="F-box_dom"/>
</dbReference>
<dbReference type="CDD" id="cd09917">
    <property type="entry name" value="F-box_SF"/>
    <property type="match status" value="1"/>
</dbReference>
<dbReference type="EMBL" id="KE148148">
    <property type="protein sequence ID" value="EPE08723.1"/>
    <property type="molecule type" value="Genomic_DNA"/>
</dbReference>
<dbReference type="VEuPathDB" id="FungiDB:F503_04310"/>
<evidence type="ECO:0000259" key="2">
    <source>
        <dbReference type="PROSITE" id="PS50181"/>
    </source>
</evidence>
<dbReference type="PROSITE" id="PS50181">
    <property type="entry name" value="FBOX"/>
    <property type="match status" value="1"/>
</dbReference>
<dbReference type="OMA" id="YRPNCNI"/>